<reference evidence="3" key="1">
    <citation type="submission" date="2021-01" db="EMBL/GenBank/DDBJ databases">
        <title>Caligus Genome Assembly.</title>
        <authorList>
            <person name="Gallardo-Escarate C."/>
        </authorList>
    </citation>
    <scope>NUCLEOTIDE SEQUENCE [LARGE SCALE GENOMIC DNA]</scope>
</reference>
<keyword evidence="3" id="KW-1185">Reference proteome</keyword>
<protein>
    <submittedName>
        <fullName evidence="2">Uncharacterized protein</fullName>
    </submittedName>
</protein>
<keyword evidence="1" id="KW-0732">Signal</keyword>
<dbReference type="Proteomes" id="UP000595437">
    <property type="component" value="Chromosome 8"/>
</dbReference>
<gene>
    <name evidence="2" type="ORF">FKW44_012308</name>
</gene>
<dbReference type="AlphaFoldDB" id="A0A7T8K9F5"/>
<evidence type="ECO:0000313" key="3">
    <source>
        <dbReference type="Proteomes" id="UP000595437"/>
    </source>
</evidence>
<proteinExistence type="predicted"/>
<organism evidence="2 3">
    <name type="scientific">Caligus rogercresseyi</name>
    <name type="common">Sea louse</name>
    <dbReference type="NCBI Taxonomy" id="217165"/>
    <lineage>
        <taxon>Eukaryota</taxon>
        <taxon>Metazoa</taxon>
        <taxon>Ecdysozoa</taxon>
        <taxon>Arthropoda</taxon>
        <taxon>Crustacea</taxon>
        <taxon>Multicrustacea</taxon>
        <taxon>Hexanauplia</taxon>
        <taxon>Copepoda</taxon>
        <taxon>Siphonostomatoida</taxon>
        <taxon>Caligidae</taxon>
        <taxon>Caligus</taxon>
    </lineage>
</organism>
<feature type="signal peptide" evidence="1">
    <location>
        <begin position="1"/>
        <end position="16"/>
    </location>
</feature>
<accession>A0A7T8K9F5</accession>
<feature type="non-terminal residue" evidence="2">
    <location>
        <position position="1"/>
    </location>
</feature>
<sequence length="50" mass="5570">IMMADLFSCFMVLTHTTVIQEVSNERELSVDSNDVGIGTKFKPNVTKILP</sequence>
<dbReference type="EMBL" id="CP045897">
    <property type="protein sequence ID" value="QQP51084.1"/>
    <property type="molecule type" value="Genomic_DNA"/>
</dbReference>
<feature type="chain" id="PRO_5031477416" evidence="1">
    <location>
        <begin position="17"/>
        <end position="50"/>
    </location>
</feature>
<name>A0A7T8K9F5_CALRO</name>
<evidence type="ECO:0000313" key="2">
    <source>
        <dbReference type="EMBL" id="QQP51084.1"/>
    </source>
</evidence>
<evidence type="ECO:0000256" key="1">
    <source>
        <dbReference type="SAM" id="SignalP"/>
    </source>
</evidence>